<evidence type="ECO:0000313" key="2">
    <source>
        <dbReference type="EMBL" id="MFC0863342.1"/>
    </source>
</evidence>
<reference evidence="2 3" key="1">
    <citation type="submission" date="2024-09" db="EMBL/GenBank/DDBJ databases">
        <authorList>
            <person name="Sun Q."/>
            <person name="Mori K."/>
        </authorList>
    </citation>
    <scope>NUCLEOTIDE SEQUENCE [LARGE SCALE GENOMIC DNA]</scope>
    <source>
        <strain evidence="2 3">TBRC 1851</strain>
    </source>
</reference>
<protein>
    <recommendedName>
        <fullName evidence="4">HEAT repeat domain-containing protein</fullName>
    </recommendedName>
</protein>
<accession>A0ABV6U4F9</accession>
<dbReference type="EMBL" id="JBHMQT010000032">
    <property type="protein sequence ID" value="MFC0863342.1"/>
    <property type="molecule type" value="Genomic_DNA"/>
</dbReference>
<dbReference type="Proteomes" id="UP001589870">
    <property type="component" value="Unassembled WGS sequence"/>
</dbReference>
<keyword evidence="3" id="KW-1185">Reference proteome</keyword>
<organism evidence="2 3">
    <name type="scientific">Sphaerimonospora cavernae</name>
    <dbReference type="NCBI Taxonomy" id="1740611"/>
    <lineage>
        <taxon>Bacteria</taxon>
        <taxon>Bacillati</taxon>
        <taxon>Actinomycetota</taxon>
        <taxon>Actinomycetes</taxon>
        <taxon>Streptosporangiales</taxon>
        <taxon>Streptosporangiaceae</taxon>
        <taxon>Sphaerimonospora</taxon>
    </lineage>
</organism>
<proteinExistence type="predicted"/>
<gene>
    <name evidence="2" type="ORF">ACFHYQ_13670</name>
</gene>
<feature type="region of interest" description="Disordered" evidence="1">
    <location>
        <begin position="1"/>
        <end position="32"/>
    </location>
</feature>
<comment type="caution">
    <text evidence="2">The sequence shown here is derived from an EMBL/GenBank/DDBJ whole genome shotgun (WGS) entry which is preliminary data.</text>
</comment>
<evidence type="ECO:0000313" key="3">
    <source>
        <dbReference type="Proteomes" id="UP001589870"/>
    </source>
</evidence>
<feature type="compositionally biased region" description="Acidic residues" evidence="1">
    <location>
        <begin position="11"/>
        <end position="32"/>
    </location>
</feature>
<name>A0ABV6U4F9_9ACTN</name>
<sequence>MTDHELSSEDFGLEDEFDFDEEEYGDDDGEERLDLESMDVYQLLEVSVDSDTENDDRIVAVEKLIKLGSSSAAAIQWLMHSRHLHRLEGFDHRSEVNDLVTGLSLSAEDRTAGLKVIIEDTRLSDVDRASAFAKSLGDGPGRTARYGSLKPLIPTRNLIFGLEEMMSEGDPLPAIDVIREIAADRSLMGKERVRAVTALTDDGDCRDVAVELFQELLQDPTLVDAAARKDAEEWVNALGE</sequence>
<dbReference type="RefSeq" id="WP_394301496.1">
    <property type="nucleotide sequence ID" value="NZ_JBHMQT010000032.1"/>
</dbReference>
<evidence type="ECO:0008006" key="4">
    <source>
        <dbReference type="Google" id="ProtNLM"/>
    </source>
</evidence>
<evidence type="ECO:0000256" key="1">
    <source>
        <dbReference type="SAM" id="MobiDB-lite"/>
    </source>
</evidence>